<dbReference type="PANTHER" id="PTHR42692:SF1">
    <property type="entry name" value="NUCLEOTIDE PYROPHOSPHOHYDROLASE"/>
    <property type="match status" value="1"/>
</dbReference>
<gene>
    <name evidence="3" type="ORF">GCM10023156_60530</name>
</gene>
<feature type="domain" description="NTP pyrophosphohydrolase MazG-like" evidence="2">
    <location>
        <begin position="41"/>
        <end position="117"/>
    </location>
</feature>
<reference evidence="4" key="1">
    <citation type="journal article" date="2019" name="Int. J. Syst. Evol. Microbiol.">
        <title>The Global Catalogue of Microorganisms (GCM) 10K type strain sequencing project: providing services to taxonomists for standard genome sequencing and annotation.</title>
        <authorList>
            <consortium name="The Broad Institute Genomics Platform"/>
            <consortium name="The Broad Institute Genome Sequencing Center for Infectious Disease"/>
            <person name="Wu L."/>
            <person name="Ma J."/>
        </authorList>
    </citation>
    <scope>NUCLEOTIDE SEQUENCE [LARGE SCALE GENOMIC DNA]</scope>
    <source>
        <strain evidence="4">JCM 17759</strain>
    </source>
</reference>
<dbReference type="SUPFAM" id="SSF101386">
    <property type="entry name" value="all-alpha NTP pyrophosphatases"/>
    <property type="match status" value="1"/>
</dbReference>
<dbReference type="Pfam" id="PF03819">
    <property type="entry name" value="MazG"/>
    <property type="match status" value="1"/>
</dbReference>
<feature type="region of interest" description="Disordered" evidence="1">
    <location>
        <begin position="102"/>
        <end position="126"/>
    </location>
</feature>
<evidence type="ECO:0000256" key="1">
    <source>
        <dbReference type="SAM" id="MobiDB-lite"/>
    </source>
</evidence>
<protein>
    <submittedName>
        <fullName evidence="3">Nucleotide pyrophosphohydrolase</fullName>
    </submittedName>
</protein>
<accession>A0ABP8NP26</accession>
<dbReference type="InterPro" id="IPR004518">
    <property type="entry name" value="MazG-like_dom"/>
</dbReference>
<dbReference type="RefSeq" id="WP_345327399.1">
    <property type="nucleotide sequence ID" value="NZ_BAABGA010000102.1"/>
</dbReference>
<dbReference type="PANTHER" id="PTHR42692">
    <property type="entry name" value="NUCLEOTIDE PYROPHOSPHOHYDROLASE"/>
    <property type="match status" value="1"/>
</dbReference>
<dbReference type="PIRSF" id="PIRSF029904">
    <property type="entry name" value="UCP029904_pph"/>
    <property type="match status" value="1"/>
</dbReference>
<evidence type="ECO:0000313" key="3">
    <source>
        <dbReference type="EMBL" id="GAA4468967.1"/>
    </source>
</evidence>
<dbReference type="CDD" id="cd11531">
    <property type="entry name" value="NTP-PPase_BsYpjD"/>
    <property type="match status" value="1"/>
</dbReference>
<keyword evidence="4" id="KW-1185">Reference proteome</keyword>
<dbReference type="InterPro" id="IPR012359">
    <property type="entry name" value="MazG-related_YpjD"/>
</dbReference>
<name>A0ABP8NP26_9BACT</name>
<dbReference type="EMBL" id="BAABGA010000102">
    <property type="protein sequence ID" value="GAA4468967.1"/>
    <property type="molecule type" value="Genomic_DNA"/>
</dbReference>
<organism evidence="3 4">
    <name type="scientific">Novipirellula rosea</name>
    <dbReference type="NCBI Taxonomy" id="1031540"/>
    <lineage>
        <taxon>Bacteria</taxon>
        <taxon>Pseudomonadati</taxon>
        <taxon>Planctomycetota</taxon>
        <taxon>Planctomycetia</taxon>
        <taxon>Pirellulales</taxon>
        <taxon>Pirellulaceae</taxon>
        <taxon>Novipirellula</taxon>
    </lineage>
</organism>
<evidence type="ECO:0000313" key="4">
    <source>
        <dbReference type="Proteomes" id="UP001500840"/>
    </source>
</evidence>
<dbReference type="Gene3D" id="1.10.287.1080">
    <property type="entry name" value="MazG-like"/>
    <property type="match status" value="1"/>
</dbReference>
<evidence type="ECO:0000259" key="2">
    <source>
        <dbReference type="Pfam" id="PF03819"/>
    </source>
</evidence>
<proteinExistence type="predicted"/>
<sequence>MSTETTTCEPGSPEPASLTIRQAQEQVDQWIQTIGVRYFDEMTNLAQLVEEVGEVARILSRTCGEQSCKPGTNLGDLGDELADVLFVTICLANQSGIDLSKALQRNLDKKTRRDATRHHDNPKLQP</sequence>
<dbReference type="InterPro" id="IPR047046">
    <property type="entry name" value="YpjD/YvdC"/>
</dbReference>
<comment type="caution">
    <text evidence="3">The sequence shown here is derived from an EMBL/GenBank/DDBJ whole genome shotgun (WGS) entry which is preliminary data.</text>
</comment>
<feature type="compositionally biased region" description="Basic and acidic residues" evidence="1">
    <location>
        <begin position="106"/>
        <end position="126"/>
    </location>
</feature>
<dbReference type="Proteomes" id="UP001500840">
    <property type="component" value="Unassembled WGS sequence"/>
</dbReference>